<feature type="transmembrane region" description="Helical" evidence="1">
    <location>
        <begin position="112"/>
        <end position="145"/>
    </location>
</feature>
<feature type="transmembrane region" description="Helical" evidence="1">
    <location>
        <begin position="78"/>
        <end position="100"/>
    </location>
</feature>
<evidence type="ECO:0008006" key="4">
    <source>
        <dbReference type="Google" id="ProtNLM"/>
    </source>
</evidence>
<comment type="caution">
    <text evidence="2">The sequence shown here is derived from an EMBL/GenBank/DDBJ whole genome shotgun (WGS) entry which is preliminary data.</text>
</comment>
<dbReference type="AlphaFoldDB" id="A0A085YZ78"/>
<sequence>MEFIKKNYHYLLFLSSIFFLGNPSKFPADDGFFYPQIAYNIIHYSFMGFNDLYLTNGFHPLWMFFCVLAELINPFDKFFVLNIIWIFQVLLIFFGFILLEKTIFKENKTGKILSLAFYCLMFFGLGTLYLIEAHLTFFTFALLIFYISKRLTNDFLFGFICSLVFLARLDHIFVVLPFGFLYWHYRKWNLKSLGIILIGFSVLSVPYIGSNYYYFDAAVPISGRIKSTFPLIQPYIKFDLFPKLFALCGVLYFVFLILDKKNPFRAIKISFLLGSFLHLIYNLIFQSEIGQWYFVSQMFFCGMFIYDVMRVLENSILKKIAFDRIVFLGAMIFVCGIAWLKLTTSFSLQNNVFASYSKLEKKSNDLVMKTAQEFERNIPKRSRIFVYDFPGKFAFYSGFNVIPADGLVANKDYFNDMKPGNFRNFLIKNKIEYLIFPTHFLVRAKEQSFLAVRVNNLTDDYTFSLRNTLKRTTIDSLKESELNKIKSYPNPIKTWQSGYDSISVYKLK</sequence>
<feature type="transmembrane region" description="Helical" evidence="1">
    <location>
        <begin position="52"/>
        <end position="72"/>
    </location>
</feature>
<dbReference type="eggNOG" id="COG1287">
    <property type="taxonomic scope" value="Bacteria"/>
</dbReference>
<reference evidence="2 3" key="1">
    <citation type="submission" date="2014-07" db="EMBL/GenBank/DDBJ databases">
        <title>Genome of Chryseobacterium formosense LMG 24722.</title>
        <authorList>
            <person name="Pipes S.E."/>
            <person name="Stropko S.J."/>
            <person name="Newman J.D."/>
        </authorList>
    </citation>
    <scope>NUCLEOTIDE SEQUENCE [LARGE SCALE GENOMIC DNA]</scope>
    <source>
        <strain evidence="2 3">LMG 24722</strain>
    </source>
</reference>
<dbReference type="EMBL" id="JPRP01000005">
    <property type="protein sequence ID" value="KFE97491.1"/>
    <property type="molecule type" value="Genomic_DNA"/>
</dbReference>
<dbReference type="STRING" id="236814.IX39_19610"/>
<evidence type="ECO:0000313" key="3">
    <source>
        <dbReference type="Proteomes" id="UP000028713"/>
    </source>
</evidence>
<organism evidence="2 3">
    <name type="scientific">Chryseobacterium formosense</name>
    <dbReference type="NCBI Taxonomy" id="236814"/>
    <lineage>
        <taxon>Bacteria</taxon>
        <taxon>Pseudomonadati</taxon>
        <taxon>Bacteroidota</taxon>
        <taxon>Flavobacteriia</taxon>
        <taxon>Flavobacteriales</taxon>
        <taxon>Weeksellaceae</taxon>
        <taxon>Chryseobacterium group</taxon>
        <taxon>Chryseobacterium</taxon>
    </lineage>
</organism>
<feature type="transmembrane region" description="Helical" evidence="1">
    <location>
        <begin position="290"/>
        <end position="309"/>
    </location>
</feature>
<feature type="transmembrane region" description="Helical" evidence="1">
    <location>
        <begin position="265"/>
        <end position="284"/>
    </location>
</feature>
<keyword evidence="3" id="KW-1185">Reference proteome</keyword>
<feature type="transmembrane region" description="Helical" evidence="1">
    <location>
        <begin position="157"/>
        <end position="183"/>
    </location>
</feature>
<name>A0A085YZ78_9FLAO</name>
<feature type="transmembrane region" description="Helical" evidence="1">
    <location>
        <begin position="195"/>
        <end position="215"/>
    </location>
</feature>
<gene>
    <name evidence="2" type="ORF">IX39_19610</name>
</gene>
<protein>
    <recommendedName>
        <fullName evidence="4">Glycosyltransferase RgtA/B/C/D-like domain-containing protein</fullName>
    </recommendedName>
</protein>
<keyword evidence="1" id="KW-1133">Transmembrane helix</keyword>
<evidence type="ECO:0000256" key="1">
    <source>
        <dbReference type="SAM" id="Phobius"/>
    </source>
</evidence>
<feature type="transmembrane region" description="Helical" evidence="1">
    <location>
        <begin position="235"/>
        <end position="258"/>
    </location>
</feature>
<feature type="transmembrane region" description="Helical" evidence="1">
    <location>
        <begin position="321"/>
        <end position="340"/>
    </location>
</feature>
<dbReference type="Proteomes" id="UP000028713">
    <property type="component" value="Unassembled WGS sequence"/>
</dbReference>
<accession>A0A085YZ78</accession>
<keyword evidence="1" id="KW-0812">Transmembrane</keyword>
<evidence type="ECO:0000313" key="2">
    <source>
        <dbReference type="EMBL" id="KFE97491.1"/>
    </source>
</evidence>
<keyword evidence="1" id="KW-0472">Membrane</keyword>
<proteinExistence type="predicted"/>